<organism evidence="8 9">
    <name type="scientific">Agrilus planipennis</name>
    <name type="common">Emerald ash borer</name>
    <name type="synonym">Agrilus marcopoli</name>
    <dbReference type="NCBI Taxonomy" id="224129"/>
    <lineage>
        <taxon>Eukaryota</taxon>
        <taxon>Metazoa</taxon>
        <taxon>Ecdysozoa</taxon>
        <taxon>Arthropoda</taxon>
        <taxon>Hexapoda</taxon>
        <taxon>Insecta</taxon>
        <taxon>Pterygota</taxon>
        <taxon>Neoptera</taxon>
        <taxon>Endopterygota</taxon>
        <taxon>Coleoptera</taxon>
        <taxon>Polyphaga</taxon>
        <taxon>Elateriformia</taxon>
        <taxon>Buprestoidea</taxon>
        <taxon>Buprestidae</taxon>
        <taxon>Agrilinae</taxon>
        <taxon>Agrilus</taxon>
    </lineage>
</organism>
<sequence>MEGGLHDRDRVGVQDAVLLEDYLSEEAFVNNLERRFKEHLIYTYIGPVLVSVNPYKDLNIYTSEYIKEYENRNFFETSPHM</sequence>
<evidence type="ECO:0000256" key="1">
    <source>
        <dbReference type="ARBA" id="ARBA00022741"/>
    </source>
</evidence>
<dbReference type="PROSITE" id="PS51456">
    <property type="entry name" value="MYOSIN_MOTOR"/>
    <property type="match status" value="1"/>
</dbReference>
<dbReference type="InterPro" id="IPR001609">
    <property type="entry name" value="Myosin_head_motor_dom-like"/>
</dbReference>
<keyword evidence="5 6" id="KW-0009">Actin-binding</keyword>
<evidence type="ECO:0000256" key="6">
    <source>
        <dbReference type="PROSITE-ProRule" id="PRU00782"/>
    </source>
</evidence>
<evidence type="ECO:0000259" key="7">
    <source>
        <dbReference type="PROSITE" id="PS51456"/>
    </source>
</evidence>
<dbReference type="GO" id="GO:0005902">
    <property type="term" value="C:microvillus"/>
    <property type="evidence" value="ECO:0007669"/>
    <property type="project" value="TreeGrafter"/>
</dbReference>
<proteinExistence type="inferred from homology"/>
<dbReference type="GO" id="GO:0000146">
    <property type="term" value="F:microfilament motor activity"/>
    <property type="evidence" value="ECO:0007669"/>
    <property type="project" value="TreeGrafter"/>
</dbReference>
<dbReference type="GO" id="GO:0007015">
    <property type="term" value="P:actin filament organization"/>
    <property type="evidence" value="ECO:0007669"/>
    <property type="project" value="TreeGrafter"/>
</dbReference>
<dbReference type="RefSeq" id="XP_025836982.1">
    <property type="nucleotide sequence ID" value="XM_025981197.1"/>
</dbReference>
<evidence type="ECO:0000313" key="9">
    <source>
        <dbReference type="RefSeq" id="XP_025836982.1"/>
    </source>
</evidence>
<dbReference type="GO" id="GO:0006897">
    <property type="term" value="P:endocytosis"/>
    <property type="evidence" value="ECO:0007669"/>
    <property type="project" value="TreeGrafter"/>
</dbReference>
<comment type="caution">
    <text evidence="6">Lacks conserved residue(s) required for the propagation of feature annotation.</text>
</comment>
<protein>
    <submittedName>
        <fullName evidence="9">Myosin-IB-like</fullName>
    </submittedName>
</protein>
<keyword evidence="2" id="KW-0067">ATP-binding</keyword>
<comment type="similarity">
    <text evidence="6">Belongs to the TRAFAC class myosin-kinesin ATPase superfamily. Myosin family.</text>
</comment>
<dbReference type="Gene3D" id="3.40.850.10">
    <property type="entry name" value="Kinesin motor domain"/>
    <property type="match status" value="1"/>
</dbReference>
<gene>
    <name evidence="9" type="primary">LOC112906649</name>
</gene>
<keyword evidence="1" id="KW-0547">Nucleotide-binding</keyword>
<reference evidence="9" key="1">
    <citation type="submission" date="2025-08" db="UniProtKB">
        <authorList>
            <consortium name="RefSeq"/>
        </authorList>
    </citation>
    <scope>IDENTIFICATION</scope>
    <source>
        <tissue evidence="9">Entire body</tissue>
    </source>
</reference>
<accession>A0A7F5RLT4</accession>
<dbReference type="GO" id="GO:0005886">
    <property type="term" value="C:plasma membrane"/>
    <property type="evidence" value="ECO:0007669"/>
    <property type="project" value="TreeGrafter"/>
</dbReference>
<dbReference type="Proteomes" id="UP000192223">
    <property type="component" value="Unplaced"/>
</dbReference>
<name>A0A7F5RLT4_AGRPL</name>
<dbReference type="AlphaFoldDB" id="A0A7F5RLT4"/>
<dbReference type="OrthoDB" id="6108017at2759"/>
<dbReference type="GeneID" id="112906649"/>
<evidence type="ECO:0000256" key="2">
    <source>
        <dbReference type="ARBA" id="ARBA00022840"/>
    </source>
</evidence>
<keyword evidence="8" id="KW-1185">Reference proteome</keyword>
<evidence type="ECO:0000256" key="5">
    <source>
        <dbReference type="ARBA" id="ARBA00023203"/>
    </source>
</evidence>
<dbReference type="GO" id="GO:0030048">
    <property type="term" value="P:actin filament-based movement"/>
    <property type="evidence" value="ECO:0007669"/>
    <property type="project" value="TreeGrafter"/>
</dbReference>
<dbReference type="GO" id="GO:0005524">
    <property type="term" value="F:ATP binding"/>
    <property type="evidence" value="ECO:0007669"/>
    <property type="project" value="UniProtKB-KW"/>
</dbReference>
<keyword evidence="4" id="KW-0505">Motor protein</keyword>
<dbReference type="KEGG" id="apln:112906649"/>
<evidence type="ECO:0000313" key="8">
    <source>
        <dbReference type="Proteomes" id="UP000192223"/>
    </source>
</evidence>
<dbReference type="GO" id="GO:0016459">
    <property type="term" value="C:myosin complex"/>
    <property type="evidence" value="ECO:0007669"/>
    <property type="project" value="UniProtKB-KW"/>
</dbReference>
<evidence type="ECO:0000256" key="3">
    <source>
        <dbReference type="ARBA" id="ARBA00023123"/>
    </source>
</evidence>
<dbReference type="Pfam" id="PF00063">
    <property type="entry name" value="Myosin_head"/>
    <property type="match status" value="1"/>
</dbReference>
<dbReference type="PANTHER" id="PTHR13140:SF679">
    <property type="entry name" value="UNCONVENTIONAL MYOSIN IC"/>
    <property type="match status" value="1"/>
</dbReference>
<evidence type="ECO:0000256" key="4">
    <source>
        <dbReference type="ARBA" id="ARBA00023175"/>
    </source>
</evidence>
<dbReference type="GO" id="GO:0005737">
    <property type="term" value="C:cytoplasm"/>
    <property type="evidence" value="ECO:0007669"/>
    <property type="project" value="TreeGrafter"/>
</dbReference>
<keyword evidence="3 6" id="KW-0518">Myosin</keyword>
<dbReference type="PANTHER" id="PTHR13140">
    <property type="entry name" value="MYOSIN"/>
    <property type="match status" value="1"/>
</dbReference>
<dbReference type="InterPro" id="IPR036961">
    <property type="entry name" value="Kinesin_motor_dom_sf"/>
</dbReference>
<dbReference type="GO" id="GO:0051015">
    <property type="term" value="F:actin filament binding"/>
    <property type="evidence" value="ECO:0007669"/>
    <property type="project" value="TreeGrafter"/>
</dbReference>
<dbReference type="InParanoid" id="A0A7F5RLT4"/>
<dbReference type="SUPFAM" id="SSF52540">
    <property type="entry name" value="P-loop containing nucleoside triphosphate hydrolases"/>
    <property type="match status" value="1"/>
</dbReference>
<feature type="domain" description="Myosin motor" evidence="7">
    <location>
        <begin position="12"/>
        <end position="81"/>
    </location>
</feature>
<dbReference type="InterPro" id="IPR027417">
    <property type="entry name" value="P-loop_NTPase"/>
</dbReference>